<name>A0ABW4BHH9_9LACO</name>
<protein>
    <submittedName>
        <fullName evidence="1">Uncharacterized protein</fullName>
    </submittedName>
</protein>
<dbReference type="EMBL" id="JBHTOA010000037">
    <property type="protein sequence ID" value="MFD1399684.1"/>
    <property type="molecule type" value="Genomic_DNA"/>
</dbReference>
<evidence type="ECO:0000313" key="2">
    <source>
        <dbReference type="Proteomes" id="UP001597199"/>
    </source>
</evidence>
<organism evidence="1 2">
    <name type="scientific">Lacticaseibacillus suilingensis</name>
    <dbReference type="NCBI Taxonomy" id="2799577"/>
    <lineage>
        <taxon>Bacteria</taxon>
        <taxon>Bacillati</taxon>
        <taxon>Bacillota</taxon>
        <taxon>Bacilli</taxon>
        <taxon>Lactobacillales</taxon>
        <taxon>Lactobacillaceae</taxon>
        <taxon>Lacticaseibacillus</taxon>
    </lineage>
</organism>
<keyword evidence="2" id="KW-1185">Reference proteome</keyword>
<feature type="non-terminal residue" evidence="1">
    <location>
        <position position="1"/>
    </location>
</feature>
<gene>
    <name evidence="1" type="ORF">ACFQ41_10235</name>
</gene>
<proteinExistence type="predicted"/>
<sequence>GAQSKNRIAPLLTLQDGRLLGAHVCQTNPVIKNKPVPSMNDGFVLCAMKLGIEGSGASNRFKTNPIKLNTI</sequence>
<evidence type="ECO:0000313" key="1">
    <source>
        <dbReference type="EMBL" id="MFD1399684.1"/>
    </source>
</evidence>
<reference evidence="2" key="1">
    <citation type="journal article" date="2019" name="Int. J. Syst. Evol. Microbiol.">
        <title>The Global Catalogue of Microorganisms (GCM) 10K type strain sequencing project: providing services to taxonomists for standard genome sequencing and annotation.</title>
        <authorList>
            <consortium name="The Broad Institute Genomics Platform"/>
            <consortium name="The Broad Institute Genome Sequencing Center for Infectious Disease"/>
            <person name="Wu L."/>
            <person name="Ma J."/>
        </authorList>
    </citation>
    <scope>NUCLEOTIDE SEQUENCE [LARGE SCALE GENOMIC DNA]</scope>
    <source>
        <strain evidence="2">CCM 9110</strain>
    </source>
</reference>
<accession>A0ABW4BHH9</accession>
<dbReference type="Proteomes" id="UP001597199">
    <property type="component" value="Unassembled WGS sequence"/>
</dbReference>
<comment type="caution">
    <text evidence="1">The sequence shown here is derived from an EMBL/GenBank/DDBJ whole genome shotgun (WGS) entry which is preliminary data.</text>
</comment>
<dbReference type="RefSeq" id="WP_379890839.1">
    <property type="nucleotide sequence ID" value="NZ_JBHTOA010000037.1"/>
</dbReference>